<evidence type="ECO:0000313" key="3">
    <source>
        <dbReference type="EMBL" id="KUG22548.1"/>
    </source>
</evidence>
<dbReference type="PANTHER" id="PTHR45266:SF3">
    <property type="entry name" value="OXALOACETATE DECARBOXYLASE ALPHA CHAIN"/>
    <property type="match status" value="1"/>
</dbReference>
<comment type="caution">
    <text evidence="3">The sequence shown here is derived from an EMBL/GenBank/DDBJ whole genome shotgun (WGS) entry which is preliminary data.</text>
</comment>
<dbReference type="GO" id="GO:0016740">
    <property type="term" value="F:transferase activity"/>
    <property type="evidence" value="ECO:0007669"/>
    <property type="project" value="UniProtKB-KW"/>
</dbReference>
<proteinExistence type="predicted"/>
<evidence type="ECO:0000256" key="1">
    <source>
        <dbReference type="ARBA" id="ARBA00023267"/>
    </source>
</evidence>
<protein>
    <submittedName>
        <fullName evidence="3">Pyruvate carboxyl transferase subunit b</fullName>
        <ecNumber evidence="3">6.4.1.1</ecNumber>
    </submittedName>
</protein>
<gene>
    <name evidence="3" type="ORF">ASZ90_007667</name>
</gene>
<keyword evidence="3" id="KW-0670">Pyruvate</keyword>
<sequence>MSMEVKAPMTGKIVSIVVNVGDQVKADDEVVIMDAMKMEIPIYAPDDGTVKKINVKEGDSVKTDQVLVILD</sequence>
<dbReference type="GO" id="GO:0004736">
    <property type="term" value="F:pyruvate carboxylase activity"/>
    <property type="evidence" value="ECO:0007669"/>
    <property type="project" value="UniProtKB-EC"/>
</dbReference>
<dbReference type="PROSITE" id="PS50968">
    <property type="entry name" value="BIOTINYL_LIPOYL"/>
    <property type="match status" value="1"/>
</dbReference>
<dbReference type="SUPFAM" id="SSF51230">
    <property type="entry name" value="Single hybrid motif"/>
    <property type="match status" value="1"/>
</dbReference>
<evidence type="ECO:0000259" key="2">
    <source>
        <dbReference type="PROSITE" id="PS50968"/>
    </source>
</evidence>
<dbReference type="InterPro" id="IPR000089">
    <property type="entry name" value="Biotin_lipoyl"/>
</dbReference>
<keyword evidence="3" id="KW-0808">Transferase</keyword>
<dbReference type="Gene3D" id="2.40.50.100">
    <property type="match status" value="1"/>
</dbReference>
<keyword evidence="3" id="KW-0436">Ligase</keyword>
<organism evidence="3">
    <name type="scientific">hydrocarbon metagenome</name>
    <dbReference type="NCBI Taxonomy" id="938273"/>
    <lineage>
        <taxon>unclassified sequences</taxon>
        <taxon>metagenomes</taxon>
        <taxon>ecological metagenomes</taxon>
    </lineage>
</organism>
<dbReference type="Pfam" id="PF00364">
    <property type="entry name" value="Biotin_lipoyl"/>
    <property type="match status" value="1"/>
</dbReference>
<dbReference type="EMBL" id="LNQE01000957">
    <property type="protein sequence ID" value="KUG22548.1"/>
    <property type="molecule type" value="Genomic_DNA"/>
</dbReference>
<accession>A0A0W8FP46</accession>
<dbReference type="EC" id="6.4.1.1" evidence="3"/>
<dbReference type="CDD" id="cd06850">
    <property type="entry name" value="biotinyl_domain"/>
    <property type="match status" value="1"/>
</dbReference>
<reference evidence="3" key="1">
    <citation type="journal article" date="2015" name="Proc. Natl. Acad. Sci. U.S.A.">
        <title>Networks of energetic and metabolic interactions define dynamics in microbial communities.</title>
        <authorList>
            <person name="Embree M."/>
            <person name="Liu J.K."/>
            <person name="Al-Bassam M.M."/>
            <person name="Zengler K."/>
        </authorList>
    </citation>
    <scope>NUCLEOTIDE SEQUENCE</scope>
</reference>
<keyword evidence="1" id="KW-0092">Biotin</keyword>
<dbReference type="AlphaFoldDB" id="A0A0W8FP46"/>
<dbReference type="InterPro" id="IPR001882">
    <property type="entry name" value="Biotin_BS"/>
</dbReference>
<name>A0A0W8FP46_9ZZZZ</name>
<feature type="domain" description="Lipoyl-binding" evidence="2">
    <location>
        <begin position="1"/>
        <end position="71"/>
    </location>
</feature>
<dbReference type="FunFam" id="2.40.50.100:FF:000003">
    <property type="entry name" value="Acetyl-CoA carboxylase biotin carboxyl carrier protein"/>
    <property type="match status" value="1"/>
</dbReference>
<dbReference type="InterPro" id="IPR050709">
    <property type="entry name" value="Biotin_Carboxyl_Carrier/Decarb"/>
</dbReference>
<dbReference type="InterPro" id="IPR011053">
    <property type="entry name" value="Single_hybrid_motif"/>
</dbReference>
<dbReference type="PANTHER" id="PTHR45266">
    <property type="entry name" value="OXALOACETATE DECARBOXYLASE ALPHA CHAIN"/>
    <property type="match status" value="1"/>
</dbReference>
<dbReference type="PROSITE" id="PS00188">
    <property type="entry name" value="BIOTIN"/>
    <property type="match status" value="1"/>
</dbReference>